<dbReference type="Pfam" id="PF08423">
    <property type="entry name" value="Rad51"/>
    <property type="match status" value="2"/>
</dbReference>
<keyword evidence="9" id="KW-1185">Reference proteome</keyword>
<gene>
    <name evidence="8" type="ORF">ILEXP_LOCUS39681</name>
</gene>
<dbReference type="PANTHER" id="PTHR46456">
    <property type="entry name" value="DNA REPAIR PROTEIN RAD51 HOMOLOG 2"/>
    <property type="match status" value="1"/>
</dbReference>
<evidence type="ECO:0000256" key="1">
    <source>
        <dbReference type="ARBA" id="ARBA00004123"/>
    </source>
</evidence>
<keyword evidence="4" id="KW-0238">DNA-binding</keyword>
<reference evidence="8 9" key="1">
    <citation type="submission" date="2024-02" db="EMBL/GenBank/DDBJ databases">
        <authorList>
            <person name="Vignale AGUSTIN F."/>
            <person name="Sosa J E."/>
            <person name="Modenutti C."/>
        </authorList>
    </citation>
    <scope>NUCLEOTIDE SEQUENCE [LARGE SCALE GENOMIC DNA]</scope>
</reference>
<evidence type="ECO:0000313" key="9">
    <source>
        <dbReference type="Proteomes" id="UP001642360"/>
    </source>
</evidence>
<name>A0ABC8TL91_9AQUA</name>
<dbReference type="InterPro" id="IPR027417">
    <property type="entry name" value="P-loop_NTPase"/>
</dbReference>
<sequence length="520" mass="57224">MANKPISEMGLPKSIGNIFVARNILTAKDALSLTEFELMELLDVGLAEVTFAVAHISQVACPRHQTALSLLEHRSQNEHLAGHLPTLLKGLDAALCGGIPFGVLTELVGPAGIGKTQLCLKLSLLASLPSSYGGLGGRVIYIDVESKFSSRRLVEIGFNSFPEIFRTEGMAQEMAGRILVMRPTTLSEFTERCELEVNSMPLAYEWIESDLNKLSVQREWSAVARQEFTKSISIFTDFKKWSKSPTEISLLCLKLSLLASLPSSYGGLGGRVIYIDVESKFSSRRLVEIGFNSFPEIFRTEGMAQEMAGRILVMRPTTLSEFTESLQQIKVSLLQHQVKLLIIDSMAALVSGEYEQGPPRQNSLGWHISFIKSLAEFSRIPVVVTNQVRSQSLDEASQYSFQVQSRCNTEENFTRFDSHLVAALGIHWAHSVTIRLVLEAKSGKRFMKVAKSPMAPPLAFPFIITSSGISLLNDDGVEMTGPQINTIHCQGLLIICLLILGKIGSSFYVGNEISSSGYIL</sequence>
<dbReference type="PANTHER" id="PTHR46456:SF1">
    <property type="entry name" value="DNA REPAIR PROTEIN RAD51 HOMOLOG 2"/>
    <property type="match status" value="1"/>
</dbReference>
<feature type="domain" description="RecA family profile 1" evidence="7">
    <location>
        <begin position="80"/>
        <end position="388"/>
    </location>
</feature>
<evidence type="ECO:0000256" key="2">
    <source>
        <dbReference type="ARBA" id="ARBA00007095"/>
    </source>
</evidence>
<dbReference type="Gene3D" id="3.40.50.300">
    <property type="entry name" value="P-loop containing nucleotide triphosphate hydrolases"/>
    <property type="match status" value="2"/>
</dbReference>
<dbReference type="InterPro" id="IPR020588">
    <property type="entry name" value="RecA_ATP-bd"/>
</dbReference>
<dbReference type="InterPro" id="IPR030548">
    <property type="entry name" value="RAD51B"/>
</dbReference>
<comment type="subcellular location">
    <subcellularLocation>
        <location evidence="1">Nucleus</location>
    </subcellularLocation>
</comment>
<evidence type="ECO:0000256" key="3">
    <source>
        <dbReference type="ARBA" id="ARBA00022763"/>
    </source>
</evidence>
<dbReference type="AlphaFoldDB" id="A0ABC8TL91"/>
<evidence type="ECO:0000256" key="4">
    <source>
        <dbReference type="ARBA" id="ARBA00023125"/>
    </source>
</evidence>
<dbReference type="InterPro" id="IPR058766">
    <property type="entry name" value="HHH_XRCC3_RAD51B"/>
</dbReference>
<evidence type="ECO:0000256" key="5">
    <source>
        <dbReference type="ARBA" id="ARBA00023172"/>
    </source>
</evidence>
<keyword evidence="5" id="KW-0233">DNA recombination</keyword>
<accession>A0ABC8TL91</accession>
<organism evidence="8 9">
    <name type="scientific">Ilex paraguariensis</name>
    <name type="common">yerba mate</name>
    <dbReference type="NCBI Taxonomy" id="185542"/>
    <lineage>
        <taxon>Eukaryota</taxon>
        <taxon>Viridiplantae</taxon>
        <taxon>Streptophyta</taxon>
        <taxon>Embryophyta</taxon>
        <taxon>Tracheophyta</taxon>
        <taxon>Spermatophyta</taxon>
        <taxon>Magnoliopsida</taxon>
        <taxon>eudicotyledons</taxon>
        <taxon>Gunneridae</taxon>
        <taxon>Pentapetalae</taxon>
        <taxon>asterids</taxon>
        <taxon>campanulids</taxon>
        <taxon>Aquifoliales</taxon>
        <taxon>Aquifoliaceae</taxon>
        <taxon>Ilex</taxon>
    </lineage>
</organism>
<dbReference type="Proteomes" id="UP001642360">
    <property type="component" value="Unassembled WGS sequence"/>
</dbReference>
<proteinExistence type="inferred from homology"/>
<dbReference type="InterPro" id="IPR003593">
    <property type="entry name" value="AAA+_ATPase"/>
</dbReference>
<evidence type="ECO:0000256" key="6">
    <source>
        <dbReference type="ARBA" id="ARBA00023242"/>
    </source>
</evidence>
<protein>
    <recommendedName>
        <fullName evidence="7">RecA family profile 1 domain-containing protein</fullName>
    </recommendedName>
</protein>
<dbReference type="PROSITE" id="PS50162">
    <property type="entry name" value="RECA_2"/>
    <property type="match status" value="1"/>
</dbReference>
<dbReference type="InterPro" id="IPR013632">
    <property type="entry name" value="Rad51_C"/>
</dbReference>
<comment type="caution">
    <text evidence="8">The sequence shown here is derived from an EMBL/GenBank/DDBJ whole genome shotgun (WGS) entry which is preliminary data.</text>
</comment>
<dbReference type="SMART" id="SM00382">
    <property type="entry name" value="AAA"/>
    <property type="match status" value="1"/>
</dbReference>
<comment type="similarity">
    <text evidence="2">Belongs to the RecA family. RAD51 subfamily.</text>
</comment>
<evidence type="ECO:0000313" key="8">
    <source>
        <dbReference type="EMBL" id="CAK9170196.1"/>
    </source>
</evidence>
<dbReference type="Pfam" id="PF26169">
    <property type="entry name" value="HHH_XRCC3_RpoA"/>
    <property type="match status" value="1"/>
</dbReference>
<keyword evidence="3" id="KW-0227">DNA damage</keyword>
<keyword evidence="6" id="KW-0539">Nucleus</keyword>
<dbReference type="EMBL" id="CAUOFW020005447">
    <property type="protein sequence ID" value="CAK9170196.1"/>
    <property type="molecule type" value="Genomic_DNA"/>
</dbReference>
<evidence type="ECO:0000259" key="7">
    <source>
        <dbReference type="PROSITE" id="PS50162"/>
    </source>
</evidence>
<dbReference type="SUPFAM" id="SSF52540">
    <property type="entry name" value="P-loop containing nucleoside triphosphate hydrolases"/>
    <property type="match status" value="2"/>
</dbReference>